<dbReference type="PROSITE" id="PS51184">
    <property type="entry name" value="JMJC"/>
    <property type="match status" value="1"/>
</dbReference>
<comment type="caution">
    <text evidence="5">The sequence shown here is derived from an EMBL/GenBank/DDBJ whole genome shotgun (WGS) entry which is preliminary data.</text>
</comment>
<evidence type="ECO:0000313" key="6">
    <source>
        <dbReference type="Proteomes" id="UP000291933"/>
    </source>
</evidence>
<dbReference type="Pfam" id="PF08007">
    <property type="entry name" value="JmjC_2"/>
    <property type="match status" value="1"/>
</dbReference>
<evidence type="ECO:0000256" key="2">
    <source>
        <dbReference type="ARBA" id="ARBA00022723"/>
    </source>
</evidence>
<evidence type="ECO:0000313" key="5">
    <source>
        <dbReference type="EMBL" id="TBT94205.1"/>
    </source>
</evidence>
<dbReference type="AlphaFoldDB" id="A0A4Q9KJ85"/>
<dbReference type="Proteomes" id="UP000291933">
    <property type="component" value="Unassembled WGS sequence"/>
</dbReference>
<evidence type="ECO:0000256" key="3">
    <source>
        <dbReference type="ARBA" id="ARBA00023004"/>
    </source>
</evidence>
<keyword evidence="3" id="KW-0408">Iron</keyword>
<dbReference type="SMART" id="SM00558">
    <property type="entry name" value="JmjC"/>
    <property type="match status" value="1"/>
</dbReference>
<organism evidence="5 6">
    <name type="scientific">Propioniciclava tarda</name>
    <dbReference type="NCBI Taxonomy" id="433330"/>
    <lineage>
        <taxon>Bacteria</taxon>
        <taxon>Bacillati</taxon>
        <taxon>Actinomycetota</taxon>
        <taxon>Actinomycetes</taxon>
        <taxon>Propionibacteriales</taxon>
        <taxon>Propionibacteriaceae</taxon>
        <taxon>Propioniciclava</taxon>
    </lineage>
</organism>
<gene>
    <name evidence="5" type="ORF">ET996_11630</name>
</gene>
<proteinExistence type="predicted"/>
<comment type="cofactor">
    <cofactor evidence="1">
        <name>Fe(2+)</name>
        <dbReference type="ChEBI" id="CHEBI:29033"/>
    </cofactor>
</comment>
<name>A0A4Q9KJ85_PROTD</name>
<dbReference type="RefSeq" id="WP_131172731.1">
    <property type="nucleotide sequence ID" value="NZ_FXTL01000016.1"/>
</dbReference>
<dbReference type="EMBL" id="SDMR01000016">
    <property type="protein sequence ID" value="TBT94205.1"/>
    <property type="molecule type" value="Genomic_DNA"/>
</dbReference>
<dbReference type="InterPro" id="IPR003347">
    <property type="entry name" value="JmjC_dom"/>
</dbReference>
<dbReference type="OrthoDB" id="9764016at2"/>
<dbReference type="PANTHER" id="PTHR13096">
    <property type="entry name" value="MINA53 MYC INDUCED NUCLEAR ANTIGEN"/>
    <property type="match status" value="1"/>
</dbReference>
<sequence>MGRTTPALGRLLGTALPALPPAWGRDALLASRDDRDAGDVFADLLSPDAVDELIADRGLRAPFVRLAKGGSTLPESAFTGGGGVGAGVRDQVSDDLVRRQFADGATIVLQGLHRTWTPIKTFSQALAAELGHPVQVNAYVTPAGNQGFSAHYDVHDVFVVQITGTKHWVVHDPVWPSPLRSQPWEQHADAVAAAASGPPLVETDLTPGDVLYLPRGFVHAARALGGLTIHLTIGVHTWTRHHLAEALLDAARDALAADSDARSSLPLGVDVASTADLDSDAEAVRAAVLAVISAVPVETLTDHLLQQARGSQRPASVPPIAQLARADALAPNAVLRLRPHLLATIEEASEGFVVRSRAGRCALPAGVRAAVDRLLAGEQVPASELGDAARALLVEGVAVVA</sequence>
<dbReference type="GO" id="GO:0051864">
    <property type="term" value="F:histone H3K36 demethylase activity"/>
    <property type="evidence" value="ECO:0007669"/>
    <property type="project" value="TreeGrafter"/>
</dbReference>
<dbReference type="GO" id="GO:0046872">
    <property type="term" value="F:metal ion binding"/>
    <property type="evidence" value="ECO:0007669"/>
    <property type="project" value="UniProtKB-KW"/>
</dbReference>
<keyword evidence="6" id="KW-1185">Reference proteome</keyword>
<dbReference type="Gene3D" id="2.60.120.650">
    <property type="entry name" value="Cupin"/>
    <property type="match status" value="1"/>
</dbReference>
<evidence type="ECO:0000259" key="4">
    <source>
        <dbReference type="PROSITE" id="PS51184"/>
    </source>
</evidence>
<reference evidence="5 6" key="1">
    <citation type="submission" date="2019-01" db="EMBL/GenBank/DDBJ databases">
        <title>Lactibacter flavus gen. nov., sp. nov., a novel bacterium of the family Propionibacteriaceae isolated from raw milk and dairy products.</title>
        <authorList>
            <person name="Huptas C."/>
            <person name="Wenning M."/>
            <person name="Breitenwieser F."/>
            <person name="Doll E."/>
            <person name="Von Neubeck M."/>
            <person name="Busse H.-J."/>
            <person name="Scherer S."/>
        </authorList>
    </citation>
    <scope>NUCLEOTIDE SEQUENCE [LARGE SCALE GENOMIC DNA]</scope>
    <source>
        <strain evidence="5 6">DSM 22130</strain>
    </source>
</reference>
<feature type="domain" description="JmjC" evidence="4">
    <location>
        <begin position="104"/>
        <end position="254"/>
    </location>
</feature>
<evidence type="ECO:0000256" key="1">
    <source>
        <dbReference type="ARBA" id="ARBA00001954"/>
    </source>
</evidence>
<keyword evidence="2" id="KW-0479">Metal-binding</keyword>
<dbReference type="GO" id="GO:0032453">
    <property type="term" value="F:histone H3K4 demethylase activity"/>
    <property type="evidence" value="ECO:0007669"/>
    <property type="project" value="TreeGrafter"/>
</dbReference>
<protein>
    <submittedName>
        <fullName evidence="5">Cupin</fullName>
    </submittedName>
</protein>
<dbReference type="SUPFAM" id="SSF51197">
    <property type="entry name" value="Clavaminate synthase-like"/>
    <property type="match status" value="1"/>
</dbReference>
<dbReference type="PANTHER" id="PTHR13096:SF9">
    <property type="entry name" value="BIFUNCTIONAL LYSINE-SPECIFIC DEMETHYLASE AND HISTIDYL-HYDROXYLASE"/>
    <property type="match status" value="1"/>
</dbReference>
<dbReference type="InterPro" id="IPR039994">
    <property type="entry name" value="NO66-like"/>
</dbReference>
<accession>A0A4Q9KJ85</accession>